<sequence length="956" mass="105769">MRDRLCIAAAAMSSSSRATARGRRPWRRGFCDRPWPPDGNGGAFVSGDAHMRTVSEENHGRRFGGRGGAGVPGVVRGPPPDPGFWSPQPPLDLRYPPPPPGPRPQPFPFHRPPLHRSSWRPPPPGFGPQYPRVRGPPPPHQDSWQQPPPGFSSQHTPAYGPPWNSWQPLLSDFHPHQPRPRPQPQPQPADYRSWVPSSLPQRPPECERFRLLSYNILADYLAREHQSKLYFHIPSGLLDWDWRKRRLLIEFGLWSPDIMCLQEVDRFQDLEDELARYGYNGVWKMRTGNAVDGCAIFWRIHRFVLRHEEHIEFAKLGLRDNVAQICVLESRSQSPSLACSAASSARSSPSLGINQIVVCNIHVLYNPKRGEIKLGQVRTLLDRAYAISKIWNDAPVIICGDFNCTPKSPLYNFISEQKLSVSGLARNQVSGQYSACIYAPRPSTASGLYRAHPPHGNNDGKAAPGELDSQQTGVKDCHNTQNNVENAPSVDNFSSGHALRRLRSYSESENENRTKPDTLVEGVETDKLDSLPMCKEKDSSKETVDDIIEPSEFMESKGVVNLTSTHASSQEEDLHALVELQHDDKYVEDSSFNMGILNKQDYHVNSEHLVSPGGKETLHCALDPTSGVKSTSTIHNSCTFSTMQEDFIDLENTFSSCDNKPPFEDNKYGSPSNGSENSLYPKLESDKFPDDISLESLDISSSQRMSKTFAVSIATPLPEFIEPSAGLLFGQDKIDPDVSCLNSFKNKPFSLSNLVDSELDFESVDSAGKEVTGKLQNAIFVSEHVVADAHEKSPGATEDVASQNIICDQCSIRYSGNADLSSGVNVIDMGNSGNSSIDTGEITSKSHSSVIDDEEVSSDSTFLEELHGTGNADVTSFSRQSISSSFPDLFEGQSAGVGEVESDMLDSNTLHQPSKLQEKFYDPLLWTPMEIEAASGNAECTLLEHNLKLKSAYTEV</sequence>
<organism evidence="3">
    <name type="scientific">Anthurium amnicola</name>
    <dbReference type="NCBI Taxonomy" id="1678845"/>
    <lineage>
        <taxon>Eukaryota</taxon>
        <taxon>Viridiplantae</taxon>
        <taxon>Streptophyta</taxon>
        <taxon>Embryophyta</taxon>
        <taxon>Tracheophyta</taxon>
        <taxon>Spermatophyta</taxon>
        <taxon>Magnoliopsida</taxon>
        <taxon>Liliopsida</taxon>
        <taxon>Araceae</taxon>
        <taxon>Pothoideae</taxon>
        <taxon>Potheae</taxon>
        <taxon>Anthurium</taxon>
    </lineage>
</organism>
<feature type="region of interest" description="Disordered" evidence="1">
    <location>
        <begin position="447"/>
        <end position="525"/>
    </location>
</feature>
<evidence type="ECO:0000259" key="2">
    <source>
        <dbReference type="Pfam" id="PF03372"/>
    </source>
</evidence>
<feature type="compositionally biased region" description="Polar residues" evidence="1">
    <location>
        <begin position="468"/>
        <end position="495"/>
    </location>
</feature>
<dbReference type="PANTHER" id="PTHR12121:SF85">
    <property type="entry name" value="CARBON CATABOLITE REPRESSOR PROTEIN 4 HOMOLOG 6"/>
    <property type="match status" value="1"/>
</dbReference>
<dbReference type="PANTHER" id="PTHR12121">
    <property type="entry name" value="CARBON CATABOLITE REPRESSOR PROTEIN 4"/>
    <property type="match status" value="1"/>
</dbReference>
<gene>
    <name evidence="3" type="primary">CCR4-6_3</name>
    <name evidence="3" type="ORF">g.96133</name>
</gene>
<dbReference type="SUPFAM" id="SSF56219">
    <property type="entry name" value="DNase I-like"/>
    <property type="match status" value="1"/>
</dbReference>
<proteinExistence type="predicted"/>
<feature type="region of interest" description="Disordered" evidence="1">
    <location>
        <begin position="170"/>
        <end position="199"/>
    </location>
</feature>
<dbReference type="InterPro" id="IPR005135">
    <property type="entry name" value="Endo/exonuclease/phosphatase"/>
</dbReference>
<feature type="compositionally biased region" description="Pro residues" evidence="1">
    <location>
        <begin position="134"/>
        <end position="150"/>
    </location>
</feature>
<dbReference type="Gene3D" id="3.60.10.10">
    <property type="entry name" value="Endonuclease/exonuclease/phosphatase"/>
    <property type="match status" value="1"/>
</dbReference>
<feature type="compositionally biased region" description="Polar residues" evidence="1">
    <location>
        <begin position="669"/>
        <end position="678"/>
    </location>
</feature>
<feature type="compositionally biased region" description="Pro residues" evidence="1">
    <location>
        <begin position="77"/>
        <end position="111"/>
    </location>
</feature>
<dbReference type="GO" id="GO:0000175">
    <property type="term" value="F:3'-5'-RNA exonuclease activity"/>
    <property type="evidence" value="ECO:0007669"/>
    <property type="project" value="TreeGrafter"/>
</dbReference>
<dbReference type="InterPro" id="IPR050410">
    <property type="entry name" value="CCR4/nocturin_mRNA_transcr"/>
</dbReference>
<feature type="region of interest" description="Disordered" evidence="1">
    <location>
        <begin position="661"/>
        <end position="682"/>
    </location>
</feature>
<name>A0A1D1YMK4_9ARAE</name>
<dbReference type="EMBL" id="GDJX01012076">
    <property type="protein sequence ID" value="JAT55860.1"/>
    <property type="molecule type" value="Transcribed_RNA"/>
</dbReference>
<feature type="region of interest" description="Disordered" evidence="1">
    <location>
        <begin position="56"/>
        <end position="158"/>
    </location>
</feature>
<evidence type="ECO:0000256" key="1">
    <source>
        <dbReference type="SAM" id="MobiDB-lite"/>
    </source>
</evidence>
<feature type="compositionally biased region" description="Basic and acidic residues" evidence="1">
    <location>
        <begin position="504"/>
        <end position="525"/>
    </location>
</feature>
<accession>A0A1D1YMK4</accession>
<dbReference type="InterPro" id="IPR036691">
    <property type="entry name" value="Endo/exonu/phosph_ase_sf"/>
</dbReference>
<feature type="non-terminal residue" evidence="3">
    <location>
        <position position="956"/>
    </location>
</feature>
<evidence type="ECO:0000313" key="3">
    <source>
        <dbReference type="EMBL" id="JAT55860.1"/>
    </source>
</evidence>
<protein>
    <submittedName>
        <fullName evidence="3">Carbon catabolite repressor protein 4 6</fullName>
    </submittedName>
</protein>
<dbReference type="Pfam" id="PF03372">
    <property type="entry name" value="Exo_endo_phos"/>
    <property type="match status" value="1"/>
</dbReference>
<dbReference type="AlphaFoldDB" id="A0A1D1YMK4"/>
<feature type="domain" description="Endonuclease/exonuclease/phosphatase" evidence="2">
    <location>
        <begin position="213"/>
        <end position="444"/>
    </location>
</feature>
<reference evidence="3" key="1">
    <citation type="submission" date="2015-07" db="EMBL/GenBank/DDBJ databases">
        <title>Transcriptome Assembly of Anthurium amnicola.</title>
        <authorList>
            <person name="Suzuki J."/>
        </authorList>
    </citation>
    <scope>NUCLEOTIDE SEQUENCE</scope>
</reference>